<evidence type="ECO:0000256" key="1">
    <source>
        <dbReference type="ARBA" id="ARBA00023136"/>
    </source>
</evidence>
<dbReference type="PANTHER" id="PTHR38038:SF1">
    <property type="entry name" value="PENICILLIN-BINDING PROTEIN ACTIVATOR LPOA"/>
    <property type="match status" value="1"/>
</dbReference>
<dbReference type="Gene3D" id="1.25.40.650">
    <property type="match status" value="1"/>
</dbReference>
<evidence type="ECO:0000256" key="2">
    <source>
        <dbReference type="SAM" id="SignalP"/>
    </source>
</evidence>
<name>B8GML7_THISH</name>
<dbReference type="STRING" id="396588.Tgr7_0757"/>
<dbReference type="CDD" id="cd06339">
    <property type="entry name" value="PBP1_YraM_LppC_lipoprotein-like"/>
    <property type="match status" value="1"/>
</dbReference>
<dbReference type="RefSeq" id="WP_012637337.1">
    <property type="nucleotide sequence ID" value="NC_011901.1"/>
</dbReference>
<accession>B8GML7</accession>
<keyword evidence="2" id="KW-0732">Signal</keyword>
<dbReference type="SUPFAM" id="SSF53822">
    <property type="entry name" value="Periplasmic binding protein-like I"/>
    <property type="match status" value="1"/>
</dbReference>
<dbReference type="Pfam" id="PF04348">
    <property type="entry name" value="LppC"/>
    <property type="match status" value="1"/>
</dbReference>
<dbReference type="InterPro" id="IPR007443">
    <property type="entry name" value="LpoA"/>
</dbReference>
<dbReference type="EMBL" id="CP001339">
    <property type="protein sequence ID" value="ACL71849.1"/>
    <property type="molecule type" value="Genomic_DNA"/>
</dbReference>
<dbReference type="GO" id="GO:0009252">
    <property type="term" value="P:peptidoglycan biosynthetic process"/>
    <property type="evidence" value="ECO:0007669"/>
    <property type="project" value="TreeGrafter"/>
</dbReference>
<dbReference type="eggNOG" id="COG3107">
    <property type="taxonomic scope" value="Bacteria"/>
</dbReference>
<dbReference type="PROSITE" id="PS51257">
    <property type="entry name" value="PROKAR_LIPOPROTEIN"/>
    <property type="match status" value="1"/>
</dbReference>
<dbReference type="GO" id="GO:0030234">
    <property type="term" value="F:enzyme regulator activity"/>
    <property type="evidence" value="ECO:0007669"/>
    <property type="project" value="TreeGrafter"/>
</dbReference>
<sequence precursor="true">MTRSALLFRLFPALALTAVLAACAPPEPRLVVPPADLTEAQSLELSGELQEAGRLYLAHAQRLRGEERIQFTLHGLELLLSERPEPEDLDLAETAYADLTRQPLPEPASTRAAVAGARLAIWSDDPWRALSLLPTDLEGRPAPLARQVLETRVLVLSLMDDWLGVVQTHITLERWQDDAQGIAANREVLWTRLLEQDRDRLARFEAEAPDRVTAGWLSLARVARGTAPRPAALETALEDWMLAFPNHPATGDFLPRLRREWAELGRYPDRIAVLLPMTGRLAAVSTAVYEGMLAAYYRLPVEDRPSLRLYDTGEQAEAAWTVYHQAVQDGATLVIGPLDRRAVELFATSDHLPVPMLALNQVDWDNPPERLFQFGLNPEDEARQVAEYAAMEGYLHALILAPRNELGERLGTSFTERFLELGGLVLSAQFYAPQATDYAPSITQGLGLNDSQGRHRQLQNIVRRNLEFEPRRRQDLDVVFMVGTPREARLLAPQLRFHRAGDLPVLSTSHAYSGHRDAQTDADLDGLTLAEIPWLLDAAIEETPTRATLAPDLSPGSRQLPRLVALGHDAMRLAPLLNHLHQRPGEGLEGMTGRLYLDEAGRVHRQLHWAVFRRGVLSPMVLTPPMAEAGPQASR</sequence>
<dbReference type="InterPro" id="IPR028082">
    <property type="entry name" value="Peripla_BP_I"/>
</dbReference>
<feature type="signal peptide" evidence="2">
    <location>
        <begin position="1"/>
        <end position="21"/>
    </location>
</feature>
<keyword evidence="4" id="KW-1185">Reference proteome</keyword>
<keyword evidence="3" id="KW-0449">Lipoprotein</keyword>
<evidence type="ECO:0000313" key="4">
    <source>
        <dbReference type="Proteomes" id="UP000002383"/>
    </source>
</evidence>
<keyword evidence="1" id="KW-0472">Membrane</keyword>
<proteinExistence type="predicted"/>
<gene>
    <name evidence="3" type="ordered locus">Tgr7_0757</name>
</gene>
<reference evidence="3 4" key="1">
    <citation type="journal article" date="2011" name="Stand. Genomic Sci.">
        <title>Complete genome sequence of 'Thioalkalivibrio sulfidophilus' HL-EbGr7.</title>
        <authorList>
            <person name="Muyzer G."/>
            <person name="Sorokin D.Y."/>
            <person name="Mavromatis K."/>
            <person name="Lapidus A."/>
            <person name="Clum A."/>
            <person name="Ivanova N."/>
            <person name="Pati A."/>
            <person name="d'Haeseleer P."/>
            <person name="Woyke T."/>
            <person name="Kyrpides N.C."/>
        </authorList>
    </citation>
    <scope>NUCLEOTIDE SEQUENCE [LARGE SCALE GENOMIC DNA]</scope>
    <source>
        <strain evidence="3 4">HL-EbGR7</strain>
    </source>
</reference>
<dbReference type="Gene3D" id="3.40.50.2300">
    <property type="match status" value="2"/>
</dbReference>
<dbReference type="OrthoDB" id="6708821at2"/>
<organism evidence="3 4">
    <name type="scientific">Thioalkalivibrio sulfidiphilus (strain HL-EbGR7)</name>
    <dbReference type="NCBI Taxonomy" id="396588"/>
    <lineage>
        <taxon>Bacteria</taxon>
        <taxon>Pseudomonadati</taxon>
        <taxon>Pseudomonadota</taxon>
        <taxon>Gammaproteobacteria</taxon>
        <taxon>Chromatiales</taxon>
        <taxon>Ectothiorhodospiraceae</taxon>
        <taxon>Thioalkalivibrio</taxon>
    </lineage>
</organism>
<dbReference type="PANTHER" id="PTHR38038">
    <property type="entry name" value="PENICILLIN-BINDING PROTEIN ACTIVATOR LPOA"/>
    <property type="match status" value="1"/>
</dbReference>
<dbReference type="GO" id="GO:0031241">
    <property type="term" value="C:periplasmic side of cell outer membrane"/>
    <property type="evidence" value="ECO:0007669"/>
    <property type="project" value="TreeGrafter"/>
</dbReference>
<dbReference type="AlphaFoldDB" id="B8GML7"/>
<evidence type="ECO:0000313" key="3">
    <source>
        <dbReference type="EMBL" id="ACL71849.1"/>
    </source>
</evidence>
<dbReference type="HOGENOM" id="CLU_026091_2_0_6"/>
<dbReference type="Proteomes" id="UP000002383">
    <property type="component" value="Chromosome"/>
</dbReference>
<protein>
    <submittedName>
        <fullName evidence="3">LppC family lipoprotein</fullName>
    </submittedName>
</protein>
<dbReference type="KEGG" id="tgr:Tgr7_0757"/>
<feature type="chain" id="PRO_5002873160" evidence="2">
    <location>
        <begin position="22"/>
        <end position="635"/>
    </location>
</feature>